<evidence type="ECO:0000313" key="5">
    <source>
        <dbReference type="EMBL" id="RWS19799.1"/>
    </source>
</evidence>
<dbReference type="EMBL" id="NCKV01022638">
    <property type="protein sequence ID" value="RWS19799.1"/>
    <property type="molecule type" value="Genomic_DNA"/>
</dbReference>
<dbReference type="Pfam" id="PF00012">
    <property type="entry name" value="HSP70"/>
    <property type="match status" value="1"/>
</dbReference>
<proteinExistence type="inferred from homology"/>
<dbReference type="InterPro" id="IPR013126">
    <property type="entry name" value="Hsp_70_fam"/>
</dbReference>
<evidence type="ECO:0000256" key="4">
    <source>
        <dbReference type="SAM" id="Coils"/>
    </source>
</evidence>
<accession>A0A443RXN4</accession>
<evidence type="ECO:0000256" key="3">
    <source>
        <dbReference type="ARBA" id="ARBA00022840"/>
    </source>
</evidence>
<organism evidence="5 6">
    <name type="scientific">Leptotrombidium deliense</name>
    <dbReference type="NCBI Taxonomy" id="299467"/>
    <lineage>
        <taxon>Eukaryota</taxon>
        <taxon>Metazoa</taxon>
        <taxon>Ecdysozoa</taxon>
        <taxon>Arthropoda</taxon>
        <taxon>Chelicerata</taxon>
        <taxon>Arachnida</taxon>
        <taxon>Acari</taxon>
        <taxon>Acariformes</taxon>
        <taxon>Trombidiformes</taxon>
        <taxon>Prostigmata</taxon>
        <taxon>Anystina</taxon>
        <taxon>Parasitengona</taxon>
        <taxon>Trombiculoidea</taxon>
        <taxon>Trombiculidae</taxon>
        <taxon>Leptotrombidium</taxon>
    </lineage>
</organism>
<feature type="non-terminal residue" evidence="5">
    <location>
        <position position="286"/>
    </location>
</feature>
<dbReference type="VEuPathDB" id="VectorBase:LDEU012241"/>
<dbReference type="InterPro" id="IPR043129">
    <property type="entry name" value="ATPase_NBD"/>
</dbReference>
<comment type="caution">
    <text evidence="5">The sequence shown here is derived from an EMBL/GenBank/DDBJ whole genome shotgun (WGS) entry which is preliminary data.</text>
</comment>
<keyword evidence="2" id="KW-0547">Nucleotide-binding</keyword>
<keyword evidence="3" id="KW-0067">ATP-binding</keyword>
<dbReference type="GO" id="GO:0005524">
    <property type="term" value="F:ATP binding"/>
    <property type="evidence" value="ECO:0007669"/>
    <property type="project" value="UniProtKB-KW"/>
</dbReference>
<reference evidence="5 6" key="1">
    <citation type="journal article" date="2018" name="Gigascience">
        <title>Genomes of trombidid mites reveal novel predicted allergens and laterally-transferred genes associated with secondary metabolism.</title>
        <authorList>
            <person name="Dong X."/>
            <person name="Chaisiri K."/>
            <person name="Xia D."/>
            <person name="Armstrong S.D."/>
            <person name="Fang Y."/>
            <person name="Donnelly M.J."/>
            <person name="Kadowaki T."/>
            <person name="McGarry J.W."/>
            <person name="Darby A.C."/>
            <person name="Makepeace B.L."/>
        </authorList>
    </citation>
    <scope>NUCLEOTIDE SEQUENCE [LARGE SCALE GENOMIC DNA]</scope>
    <source>
        <strain evidence="5">UoL-UT</strain>
    </source>
</reference>
<keyword evidence="4" id="KW-0175">Coiled coil</keyword>
<gene>
    <name evidence="5" type="ORF">B4U80_03437</name>
</gene>
<keyword evidence="6" id="KW-1185">Reference proteome</keyword>
<feature type="coiled-coil region" evidence="4">
    <location>
        <begin position="61"/>
        <end position="88"/>
    </location>
</feature>
<evidence type="ECO:0000313" key="6">
    <source>
        <dbReference type="Proteomes" id="UP000288716"/>
    </source>
</evidence>
<name>A0A443RXN4_9ACAR</name>
<sequence length="286" mass="32693">MDARINLGRFIENIVSVPFFSGFVHLQCYAKYFNEFNFKILEARKIIESAASTTTSITESQRKLKTLIDAAKEDLEKEEGNRQQSKFEVTQIVKQLEQLMLGKAKTLSPNNEQHVKIVIDNATKWLDQHPFALSTEYAGYATYLSNEYNAVQQQIEQDNLRILTRRELYNKMLTGVNKNNLNDKQISLIKTSANGILEWHSSNVDASIVQIEEKISEIENLEQSRLIIIDENENTIITDKSFIGIDLGTLHCCLAIFRNSKVEVVNLEGKQSRMPSYVAIDDNKIL</sequence>
<evidence type="ECO:0000256" key="1">
    <source>
        <dbReference type="ARBA" id="ARBA00007381"/>
    </source>
</evidence>
<protein>
    <submittedName>
        <fullName evidence="5">Uncharacterized protein</fullName>
    </submittedName>
</protein>
<dbReference type="SUPFAM" id="SSF53067">
    <property type="entry name" value="Actin-like ATPase domain"/>
    <property type="match status" value="1"/>
</dbReference>
<dbReference type="Proteomes" id="UP000288716">
    <property type="component" value="Unassembled WGS sequence"/>
</dbReference>
<dbReference type="Gene3D" id="3.30.420.40">
    <property type="match status" value="1"/>
</dbReference>
<dbReference type="AlphaFoldDB" id="A0A443RXN4"/>
<evidence type="ECO:0000256" key="2">
    <source>
        <dbReference type="ARBA" id="ARBA00022741"/>
    </source>
</evidence>
<comment type="similarity">
    <text evidence="1">Belongs to the heat shock protein 70 family.</text>
</comment>
<dbReference type="GO" id="GO:0140662">
    <property type="term" value="F:ATP-dependent protein folding chaperone"/>
    <property type="evidence" value="ECO:0007669"/>
    <property type="project" value="InterPro"/>
</dbReference>